<proteinExistence type="predicted"/>
<evidence type="ECO:0000313" key="2">
    <source>
        <dbReference type="EMBL" id="PLB51850.1"/>
    </source>
</evidence>
<organism evidence="2 3">
    <name type="scientific">Aspergillus steynii IBT 23096</name>
    <dbReference type="NCBI Taxonomy" id="1392250"/>
    <lineage>
        <taxon>Eukaryota</taxon>
        <taxon>Fungi</taxon>
        <taxon>Dikarya</taxon>
        <taxon>Ascomycota</taxon>
        <taxon>Pezizomycotina</taxon>
        <taxon>Eurotiomycetes</taxon>
        <taxon>Eurotiomycetidae</taxon>
        <taxon>Eurotiales</taxon>
        <taxon>Aspergillaceae</taxon>
        <taxon>Aspergillus</taxon>
        <taxon>Aspergillus subgen. Circumdati</taxon>
    </lineage>
</organism>
<dbReference type="GeneID" id="36560567"/>
<dbReference type="RefSeq" id="XP_024707152.1">
    <property type="nucleotide sequence ID" value="XM_024852869.1"/>
</dbReference>
<evidence type="ECO:0000313" key="3">
    <source>
        <dbReference type="Proteomes" id="UP000234275"/>
    </source>
</evidence>
<gene>
    <name evidence="2" type="ORF">P170DRAFT_471775</name>
</gene>
<dbReference type="EMBL" id="MSFO01000002">
    <property type="protein sequence ID" value="PLB51850.1"/>
    <property type="molecule type" value="Genomic_DNA"/>
</dbReference>
<accession>A0A2I2GG79</accession>
<evidence type="ECO:0000256" key="1">
    <source>
        <dbReference type="SAM" id="MobiDB-lite"/>
    </source>
</evidence>
<sequence>MPHRSVSPPAAANQRRRCTSEPLAAAVLSQPRRTQEAPPARFLRLSFNHLPHPRRSFRTIYEDES</sequence>
<dbReference type="AlphaFoldDB" id="A0A2I2GG79"/>
<feature type="region of interest" description="Disordered" evidence="1">
    <location>
        <begin position="1"/>
        <end position="39"/>
    </location>
</feature>
<name>A0A2I2GG79_9EURO</name>
<comment type="caution">
    <text evidence="2">The sequence shown here is derived from an EMBL/GenBank/DDBJ whole genome shotgun (WGS) entry which is preliminary data.</text>
</comment>
<dbReference type="VEuPathDB" id="FungiDB:P170DRAFT_471775"/>
<protein>
    <submittedName>
        <fullName evidence="2">Uncharacterized protein</fullName>
    </submittedName>
</protein>
<keyword evidence="3" id="KW-1185">Reference proteome</keyword>
<reference evidence="2 3" key="1">
    <citation type="submission" date="2016-12" db="EMBL/GenBank/DDBJ databases">
        <title>The genomes of Aspergillus section Nigri reveals drivers in fungal speciation.</title>
        <authorList>
            <consortium name="DOE Joint Genome Institute"/>
            <person name="Vesth T.C."/>
            <person name="Nybo J."/>
            <person name="Theobald S."/>
            <person name="Brandl J."/>
            <person name="Frisvad J.C."/>
            <person name="Nielsen K.F."/>
            <person name="Lyhne E.K."/>
            <person name="Kogle M.E."/>
            <person name="Kuo A."/>
            <person name="Riley R."/>
            <person name="Clum A."/>
            <person name="Nolan M."/>
            <person name="Lipzen A."/>
            <person name="Salamov A."/>
            <person name="Henrissat B."/>
            <person name="Wiebenga A."/>
            <person name="De Vries R.P."/>
            <person name="Grigoriev I.V."/>
            <person name="Mortensen U.H."/>
            <person name="Andersen M.R."/>
            <person name="Baker S.E."/>
        </authorList>
    </citation>
    <scope>NUCLEOTIDE SEQUENCE [LARGE SCALE GENOMIC DNA]</scope>
    <source>
        <strain evidence="2 3">IBT 23096</strain>
    </source>
</reference>
<dbReference type="Proteomes" id="UP000234275">
    <property type="component" value="Unassembled WGS sequence"/>
</dbReference>